<gene>
    <name evidence="7" type="primary">kdsC_14</name>
    <name evidence="7" type="ORF">SDC9_63298</name>
</gene>
<comment type="caution">
    <text evidence="7">The sequence shown here is derived from an EMBL/GenBank/DDBJ whole genome shotgun (WGS) entry which is preliminary data.</text>
</comment>
<dbReference type="Pfam" id="PF08282">
    <property type="entry name" value="Hydrolase_3"/>
    <property type="match status" value="1"/>
</dbReference>
<evidence type="ECO:0000256" key="4">
    <source>
        <dbReference type="ARBA" id="ARBA00022723"/>
    </source>
</evidence>
<dbReference type="FunFam" id="3.40.50.1000:FF:000029">
    <property type="entry name" value="3-deoxy-D-manno-octulosonate 8-phosphate phosphatase KdsC"/>
    <property type="match status" value="1"/>
</dbReference>
<evidence type="ECO:0000313" key="7">
    <source>
        <dbReference type="EMBL" id="MPM16916.1"/>
    </source>
</evidence>
<dbReference type="GO" id="GO:0046872">
    <property type="term" value="F:metal ion binding"/>
    <property type="evidence" value="ECO:0007669"/>
    <property type="project" value="UniProtKB-KW"/>
</dbReference>
<dbReference type="Gene3D" id="3.40.50.1000">
    <property type="entry name" value="HAD superfamily/HAD-like"/>
    <property type="match status" value="1"/>
</dbReference>
<accession>A0A644XL42</accession>
<organism evidence="7">
    <name type="scientific">bioreactor metagenome</name>
    <dbReference type="NCBI Taxonomy" id="1076179"/>
    <lineage>
        <taxon>unclassified sequences</taxon>
        <taxon>metagenomes</taxon>
        <taxon>ecological metagenomes</taxon>
    </lineage>
</organism>
<keyword evidence="6" id="KW-0460">Magnesium</keyword>
<dbReference type="InterPro" id="IPR050793">
    <property type="entry name" value="CMP-NeuNAc_synthase"/>
</dbReference>
<dbReference type="PANTHER" id="PTHR21485:SF3">
    <property type="entry name" value="N-ACYLNEURAMINATE CYTIDYLYLTRANSFERASE"/>
    <property type="match status" value="1"/>
</dbReference>
<dbReference type="EC" id="3.1.3.45" evidence="7"/>
<name>A0A644XL42_9ZZZZ</name>
<evidence type="ECO:0000256" key="2">
    <source>
        <dbReference type="ARBA" id="ARBA00005893"/>
    </source>
</evidence>
<dbReference type="GO" id="GO:0019143">
    <property type="term" value="F:3-deoxy-manno-octulosonate-8-phosphatase activity"/>
    <property type="evidence" value="ECO:0007669"/>
    <property type="project" value="UniProtKB-EC"/>
</dbReference>
<sequence>MSNYKTKLSSVKAFAFDVDGVFTDGTVLCTETGDLLRMHNAKDGYALRVAILKGYPVAIITGGSSESIIKRFEPIGVKDIFLKSHYKIPDFESFCKKYDLKPEEVLYMGDDIPDLEILSKCGVSACPADAVTEVKEACDYISIYEGGKGCVRDVIEQTLKIHGNWTTNKEAYSG</sequence>
<proteinExistence type="inferred from homology"/>
<dbReference type="SFLD" id="SFLDS00003">
    <property type="entry name" value="Haloacid_Dehalogenase"/>
    <property type="match status" value="1"/>
</dbReference>
<keyword evidence="4" id="KW-0479">Metal-binding</keyword>
<reference evidence="7" key="1">
    <citation type="submission" date="2019-08" db="EMBL/GenBank/DDBJ databases">
        <authorList>
            <person name="Kucharzyk K."/>
            <person name="Murdoch R.W."/>
            <person name="Higgins S."/>
            <person name="Loffler F."/>
        </authorList>
    </citation>
    <scope>NUCLEOTIDE SEQUENCE</scope>
</reference>
<dbReference type="EMBL" id="VSSQ01002700">
    <property type="protein sequence ID" value="MPM16916.1"/>
    <property type="molecule type" value="Genomic_DNA"/>
</dbReference>
<dbReference type="NCBIfam" id="TIGR01670">
    <property type="entry name" value="KdsC-phosphatas"/>
    <property type="match status" value="1"/>
</dbReference>
<dbReference type="SFLD" id="SFLDG01136">
    <property type="entry name" value="C1.6:_Phosphoserine_Phosphatas"/>
    <property type="match status" value="1"/>
</dbReference>
<dbReference type="InterPro" id="IPR023214">
    <property type="entry name" value="HAD_sf"/>
</dbReference>
<protein>
    <submittedName>
        <fullName evidence="7">3-deoxy-D-manno-octulosonate 8-phosphate phosphatase KdsC</fullName>
        <ecNumber evidence="7">3.1.3.45</ecNumber>
    </submittedName>
</protein>
<evidence type="ECO:0000256" key="3">
    <source>
        <dbReference type="ARBA" id="ARBA00011881"/>
    </source>
</evidence>
<comment type="cofactor">
    <cofactor evidence="1">
        <name>Mg(2+)</name>
        <dbReference type="ChEBI" id="CHEBI:18420"/>
    </cofactor>
</comment>
<dbReference type="PANTHER" id="PTHR21485">
    <property type="entry name" value="HAD SUPERFAMILY MEMBERS CMAS AND KDSC"/>
    <property type="match status" value="1"/>
</dbReference>
<dbReference type="SFLD" id="SFLDG01138">
    <property type="entry name" value="C1.6.2:_Deoxy-d-mannose-octulo"/>
    <property type="match status" value="1"/>
</dbReference>
<evidence type="ECO:0000256" key="1">
    <source>
        <dbReference type="ARBA" id="ARBA00001946"/>
    </source>
</evidence>
<dbReference type="SUPFAM" id="SSF56784">
    <property type="entry name" value="HAD-like"/>
    <property type="match status" value="1"/>
</dbReference>
<dbReference type="PIRSF" id="PIRSF006118">
    <property type="entry name" value="KDO8-P_Ptase"/>
    <property type="match status" value="1"/>
</dbReference>
<comment type="subunit">
    <text evidence="3">Homotetramer.</text>
</comment>
<dbReference type="AlphaFoldDB" id="A0A644XL42"/>
<evidence type="ECO:0000256" key="6">
    <source>
        <dbReference type="ARBA" id="ARBA00022842"/>
    </source>
</evidence>
<dbReference type="InterPro" id="IPR010023">
    <property type="entry name" value="KdsC_fam"/>
</dbReference>
<comment type="similarity">
    <text evidence="2">Belongs to the KdsC family.</text>
</comment>
<keyword evidence="5 7" id="KW-0378">Hydrolase</keyword>
<dbReference type="GO" id="GO:0008781">
    <property type="term" value="F:N-acylneuraminate cytidylyltransferase activity"/>
    <property type="evidence" value="ECO:0007669"/>
    <property type="project" value="TreeGrafter"/>
</dbReference>
<dbReference type="InterPro" id="IPR036412">
    <property type="entry name" value="HAD-like_sf"/>
</dbReference>
<evidence type="ECO:0000256" key="5">
    <source>
        <dbReference type="ARBA" id="ARBA00022801"/>
    </source>
</evidence>